<keyword evidence="3" id="KW-1185">Reference proteome</keyword>
<accession>A0A7W9P8G7</accession>
<evidence type="ECO:0000313" key="3">
    <source>
        <dbReference type="Proteomes" id="UP000540412"/>
    </source>
</evidence>
<evidence type="ECO:0000313" key="2">
    <source>
        <dbReference type="EMBL" id="MBB5911437.1"/>
    </source>
</evidence>
<protein>
    <submittedName>
        <fullName evidence="2">Uncharacterized protein</fullName>
    </submittedName>
</protein>
<feature type="compositionally biased region" description="Basic residues" evidence="1">
    <location>
        <begin position="47"/>
        <end position="56"/>
    </location>
</feature>
<name>A0A7W9P8G7_9NOCA</name>
<reference evidence="2 3" key="1">
    <citation type="submission" date="2020-08" db="EMBL/GenBank/DDBJ databases">
        <title>Sequencing the genomes of 1000 actinobacteria strains.</title>
        <authorList>
            <person name="Klenk H.-P."/>
        </authorList>
    </citation>
    <scope>NUCLEOTIDE SEQUENCE [LARGE SCALE GENOMIC DNA]</scope>
    <source>
        <strain evidence="2 3">DSM 43582</strain>
    </source>
</reference>
<gene>
    <name evidence="2" type="ORF">BJY24_000304</name>
</gene>
<dbReference type="AlphaFoldDB" id="A0A7W9P8G7"/>
<dbReference type="EMBL" id="JACHIT010000001">
    <property type="protein sequence ID" value="MBB5911437.1"/>
    <property type="molecule type" value="Genomic_DNA"/>
</dbReference>
<sequence length="71" mass="7989">MHVPDPHDRFRWIFTARRMVAHSGHELGPREEACAGIRPPRGSCRYRRGRAARRRAGTTLVATGPSRGVAR</sequence>
<feature type="region of interest" description="Disordered" evidence="1">
    <location>
        <begin position="47"/>
        <end position="71"/>
    </location>
</feature>
<dbReference type="Proteomes" id="UP000540412">
    <property type="component" value="Unassembled WGS sequence"/>
</dbReference>
<organism evidence="2 3">
    <name type="scientific">Nocardia transvalensis</name>
    <dbReference type="NCBI Taxonomy" id="37333"/>
    <lineage>
        <taxon>Bacteria</taxon>
        <taxon>Bacillati</taxon>
        <taxon>Actinomycetota</taxon>
        <taxon>Actinomycetes</taxon>
        <taxon>Mycobacteriales</taxon>
        <taxon>Nocardiaceae</taxon>
        <taxon>Nocardia</taxon>
    </lineage>
</organism>
<comment type="caution">
    <text evidence="2">The sequence shown here is derived from an EMBL/GenBank/DDBJ whole genome shotgun (WGS) entry which is preliminary data.</text>
</comment>
<evidence type="ECO:0000256" key="1">
    <source>
        <dbReference type="SAM" id="MobiDB-lite"/>
    </source>
</evidence>
<proteinExistence type="predicted"/>